<protein>
    <submittedName>
        <fullName evidence="4">Suppressor of G2 allele of SKP1</fullName>
    </submittedName>
</protein>
<dbReference type="InterPro" id="IPR007699">
    <property type="entry name" value="SGS_dom"/>
</dbReference>
<evidence type="ECO:0000259" key="2">
    <source>
        <dbReference type="PROSITE" id="PS51048"/>
    </source>
</evidence>
<feature type="domain" description="CS" evidence="3">
    <location>
        <begin position="29"/>
        <end position="118"/>
    </location>
</feature>
<feature type="domain" description="SGS" evidence="2">
    <location>
        <begin position="145"/>
        <end position="235"/>
    </location>
</feature>
<accession>A0A0S2Q075</accession>
<dbReference type="PROSITE" id="PS51203">
    <property type="entry name" value="CS"/>
    <property type="match status" value="1"/>
</dbReference>
<reference evidence="4" key="1">
    <citation type="submission" date="2015-06" db="EMBL/GenBank/DDBJ databases">
        <title>Cloning and characterization of suppressor of G2 allele of SKP1 (SGT1).</title>
        <authorList>
            <person name="Zhou S."/>
            <person name="Chen Y."/>
            <person name="Liu Y."/>
        </authorList>
    </citation>
    <scope>NUCLEOTIDE SEQUENCE</scope>
</reference>
<dbReference type="FunFam" id="2.60.40.790:FF:000012">
    <property type="entry name" value="SGT1 homolog, MIS12 kinetochore complex assembly cochaperone"/>
    <property type="match status" value="1"/>
</dbReference>
<dbReference type="GO" id="GO:0051087">
    <property type="term" value="F:protein-folding chaperone binding"/>
    <property type="evidence" value="ECO:0007669"/>
    <property type="project" value="InterPro"/>
</dbReference>
<dbReference type="Pfam" id="PF05002">
    <property type="entry name" value="SGS"/>
    <property type="match status" value="1"/>
</dbReference>
<dbReference type="AlphaFoldDB" id="A0A0S2Q075"/>
<feature type="region of interest" description="Disordered" evidence="1">
    <location>
        <begin position="215"/>
        <end position="235"/>
    </location>
</feature>
<dbReference type="EMBL" id="KT199098">
    <property type="protein sequence ID" value="ALP06215.1"/>
    <property type="molecule type" value="mRNA"/>
</dbReference>
<sequence>MASVDDQNEKQPETLVTPQTQQPNPVPPPQKQRYDWYQTDTLVTINILIKKAKEEDVNIILTKITLSATVKQPTGSDYSLELDLAHPIIPEKSTTRILNSKIEIRLKKEEAIRWSKLEGEDSIPQAVKPAAETAEACSNAVDINKYPTSSHGTRNWDQIAKEFEKEEEENTKGEAALNSLFQKIYASGDEETRKAMNKSFVESAGTVLSTNWKDIGAKKTDIKPPDGMEHKQWDS</sequence>
<feature type="region of interest" description="Disordered" evidence="1">
    <location>
        <begin position="1"/>
        <end position="33"/>
    </location>
</feature>
<gene>
    <name evidence="4" type="primary">SGT1</name>
</gene>
<dbReference type="Gene3D" id="2.60.40.790">
    <property type="match status" value="1"/>
</dbReference>
<evidence type="ECO:0000256" key="1">
    <source>
        <dbReference type="SAM" id="MobiDB-lite"/>
    </source>
</evidence>
<evidence type="ECO:0000259" key="3">
    <source>
        <dbReference type="PROSITE" id="PS51203"/>
    </source>
</evidence>
<evidence type="ECO:0000313" key="4">
    <source>
        <dbReference type="EMBL" id="ALP06215.1"/>
    </source>
</evidence>
<organism evidence="4">
    <name type="scientific">Strongylocentrotus intermedius</name>
    <name type="common">Sea urchin</name>
    <dbReference type="NCBI Taxonomy" id="7667"/>
    <lineage>
        <taxon>Eukaryota</taxon>
        <taxon>Metazoa</taxon>
        <taxon>Echinodermata</taxon>
        <taxon>Eleutherozoa</taxon>
        <taxon>Echinozoa</taxon>
        <taxon>Echinoidea</taxon>
        <taxon>Euechinoidea</taxon>
        <taxon>Echinacea</taxon>
        <taxon>Camarodonta</taxon>
        <taxon>Echinidea</taxon>
        <taxon>Strongylocentrotidae</taxon>
        <taxon>Strongylocentrotus</taxon>
    </lineage>
</organism>
<dbReference type="InterPro" id="IPR008978">
    <property type="entry name" value="HSP20-like_chaperone"/>
</dbReference>
<dbReference type="CDD" id="cd06489">
    <property type="entry name" value="p23_CS_hSgt1_like"/>
    <property type="match status" value="1"/>
</dbReference>
<dbReference type="SMR" id="A0A0S2Q075"/>
<dbReference type="SUPFAM" id="SSF49764">
    <property type="entry name" value="HSP20-like chaperones"/>
    <property type="match status" value="1"/>
</dbReference>
<dbReference type="PANTHER" id="PTHR45862">
    <property type="entry name" value="PROTEIN SGT1 HOMOLOG"/>
    <property type="match status" value="1"/>
</dbReference>
<name>A0A0S2Q075_STRIE</name>
<dbReference type="GO" id="GO:0005737">
    <property type="term" value="C:cytoplasm"/>
    <property type="evidence" value="ECO:0007669"/>
    <property type="project" value="UniProtKB-ARBA"/>
</dbReference>
<dbReference type="InterPro" id="IPR044563">
    <property type="entry name" value="Sgt1-like"/>
</dbReference>
<dbReference type="PROSITE" id="PS51048">
    <property type="entry name" value="SGS"/>
    <property type="match status" value="1"/>
</dbReference>
<dbReference type="InterPro" id="IPR007052">
    <property type="entry name" value="CS_dom"/>
</dbReference>
<proteinExistence type="evidence at transcript level"/>
<dbReference type="Pfam" id="PF04969">
    <property type="entry name" value="CS"/>
    <property type="match status" value="1"/>
</dbReference>